<name>A0A1X6YRE8_9RHOB</name>
<feature type="signal peptide" evidence="8">
    <location>
        <begin position="1"/>
        <end position="20"/>
    </location>
</feature>
<proteinExistence type="predicted"/>
<feature type="binding site" description="covalent" evidence="7">
    <location>
        <position position="142"/>
    </location>
    <ligand>
        <name>heme c</name>
        <dbReference type="ChEBI" id="CHEBI:61717"/>
    </ligand>
</feature>
<dbReference type="SUPFAM" id="SSF47175">
    <property type="entry name" value="Cytochromes"/>
    <property type="match status" value="1"/>
</dbReference>
<dbReference type="GO" id="GO:0042597">
    <property type="term" value="C:periplasmic space"/>
    <property type="evidence" value="ECO:0007669"/>
    <property type="project" value="InterPro"/>
</dbReference>
<evidence type="ECO:0000256" key="2">
    <source>
        <dbReference type="ARBA" id="ARBA00022617"/>
    </source>
</evidence>
<evidence type="ECO:0000313" key="10">
    <source>
        <dbReference type="Proteomes" id="UP000193570"/>
    </source>
</evidence>
<protein>
    <submittedName>
        <fullName evidence="9">Cytochrome c-554</fullName>
    </submittedName>
</protein>
<evidence type="ECO:0000256" key="6">
    <source>
        <dbReference type="PIRSR" id="PIRSR000027-1"/>
    </source>
</evidence>
<sequence>MIRTSAAAALVLALASPAVAQDFEGHIKARQGMFRIMAINLGIIGDMAKGETEYEAEMAQTAADNLVAVSGINPLVLFPEGSSNEAVEGTRALPAIWENTGDVGDKWAAFGTAASDLQAVAGDGREALGPALGPVGDACSSCHDEYRESND</sequence>
<accession>A0A1X6YRE8</accession>
<dbReference type="GO" id="GO:0020037">
    <property type="term" value="F:heme binding"/>
    <property type="evidence" value="ECO:0007669"/>
    <property type="project" value="InterPro"/>
</dbReference>
<dbReference type="InterPro" id="IPR012127">
    <property type="entry name" value="Cyt_c_prime"/>
</dbReference>
<keyword evidence="3 6" id="KW-0479">Metal-binding</keyword>
<evidence type="ECO:0000256" key="5">
    <source>
        <dbReference type="ARBA" id="ARBA00023004"/>
    </source>
</evidence>
<dbReference type="Pfam" id="PF01322">
    <property type="entry name" value="Cytochrom_C_2"/>
    <property type="match status" value="1"/>
</dbReference>
<feature type="binding site" description="axial binding residue" evidence="6">
    <location>
        <position position="143"/>
    </location>
    <ligand>
        <name>heme c</name>
        <dbReference type="ChEBI" id="CHEBI:61717"/>
    </ligand>
    <ligandPart>
        <name>Fe</name>
        <dbReference type="ChEBI" id="CHEBI:18248"/>
    </ligandPart>
</feature>
<dbReference type="InterPro" id="IPR002321">
    <property type="entry name" value="Cyt_c_II"/>
</dbReference>
<evidence type="ECO:0000256" key="1">
    <source>
        <dbReference type="ARBA" id="ARBA00022448"/>
    </source>
</evidence>
<keyword evidence="10" id="KW-1185">Reference proteome</keyword>
<dbReference type="InterPro" id="IPR010980">
    <property type="entry name" value="Cyt_c/b562"/>
</dbReference>
<feature type="binding site" description="covalent" evidence="7">
    <location>
        <position position="139"/>
    </location>
    <ligand>
        <name>heme c</name>
        <dbReference type="ChEBI" id="CHEBI:61717"/>
    </ligand>
</feature>
<dbReference type="GO" id="GO:0005506">
    <property type="term" value="F:iron ion binding"/>
    <property type="evidence" value="ECO:0007669"/>
    <property type="project" value="InterPro"/>
</dbReference>
<keyword evidence="8" id="KW-0732">Signal</keyword>
<dbReference type="PROSITE" id="PS51009">
    <property type="entry name" value="CYTCII"/>
    <property type="match status" value="1"/>
</dbReference>
<evidence type="ECO:0000256" key="3">
    <source>
        <dbReference type="ARBA" id="ARBA00022723"/>
    </source>
</evidence>
<dbReference type="AlphaFoldDB" id="A0A1X6YRE8"/>
<dbReference type="EMBL" id="FWFK01000002">
    <property type="protein sequence ID" value="SLN28947.1"/>
    <property type="molecule type" value="Genomic_DNA"/>
</dbReference>
<feature type="chain" id="PRO_5011965062" evidence="8">
    <location>
        <begin position="21"/>
        <end position="151"/>
    </location>
</feature>
<keyword evidence="4" id="KW-0249">Electron transport</keyword>
<evidence type="ECO:0000256" key="7">
    <source>
        <dbReference type="PIRSR" id="PIRSR000027-2"/>
    </source>
</evidence>
<dbReference type="Proteomes" id="UP000193570">
    <property type="component" value="Unassembled WGS sequence"/>
</dbReference>
<dbReference type="RefSeq" id="WP_085790987.1">
    <property type="nucleotide sequence ID" value="NZ_FWFK01000002.1"/>
</dbReference>
<evidence type="ECO:0000256" key="8">
    <source>
        <dbReference type="SAM" id="SignalP"/>
    </source>
</evidence>
<keyword evidence="5 6" id="KW-0408">Iron</keyword>
<organism evidence="9 10">
    <name type="scientific">Roseivivax jejudonensis</name>
    <dbReference type="NCBI Taxonomy" id="1529041"/>
    <lineage>
        <taxon>Bacteria</taxon>
        <taxon>Pseudomonadati</taxon>
        <taxon>Pseudomonadota</taxon>
        <taxon>Alphaproteobacteria</taxon>
        <taxon>Rhodobacterales</taxon>
        <taxon>Roseobacteraceae</taxon>
        <taxon>Roseivivax</taxon>
    </lineage>
</organism>
<dbReference type="Gene3D" id="1.20.120.10">
    <property type="entry name" value="Cytochrome c/b562"/>
    <property type="match status" value="1"/>
</dbReference>
<dbReference type="GO" id="GO:0009055">
    <property type="term" value="F:electron transfer activity"/>
    <property type="evidence" value="ECO:0007669"/>
    <property type="project" value="InterPro"/>
</dbReference>
<dbReference type="PIRSF" id="PIRSF000027">
    <property type="entry name" value="Cytc_c_prime"/>
    <property type="match status" value="1"/>
</dbReference>
<evidence type="ECO:0000313" key="9">
    <source>
        <dbReference type="EMBL" id="SLN28947.1"/>
    </source>
</evidence>
<keyword evidence="1" id="KW-0813">Transport</keyword>
<dbReference type="GO" id="GO:0022900">
    <property type="term" value="P:electron transport chain"/>
    <property type="evidence" value="ECO:0007669"/>
    <property type="project" value="InterPro"/>
</dbReference>
<gene>
    <name evidence="9" type="primary">cycF</name>
    <name evidence="9" type="ORF">ROJ8625_01233</name>
</gene>
<reference evidence="9 10" key="1">
    <citation type="submission" date="2017-03" db="EMBL/GenBank/DDBJ databases">
        <authorList>
            <person name="Afonso C.L."/>
            <person name="Miller P.J."/>
            <person name="Scott M.A."/>
            <person name="Spackman E."/>
            <person name="Goraichik I."/>
            <person name="Dimitrov K.M."/>
            <person name="Suarez D.L."/>
            <person name="Swayne D.E."/>
        </authorList>
    </citation>
    <scope>NUCLEOTIDE SEQUENCE [LARGE SCALE GENOMIC DNA]</scope>
    <source>
        <strain evidence="9 10">CECT 8625</strain>
    </source>
</reference>
<comment type="PTM">
    <text evidence="7">Binds 1 heme group per subunit.</text>
</comment>
<keyword evidence="2 7" id="KW-0349">Heme</keyword>
<dbReference type="OrthoDB" id="7596534at2"/>
<evidence type="ECO:0000256" key="4">
    <source>
        <dbReference type="ARBA" id="ARBA00022982"/>
    </source>
</evidence>